<dbReference type="InterPro" id="IPR043454">
    <property type="entry name" value="NPH3/RPT2-like"/>
</dbReference>
<gene>
    <name evidence="2" type="ORF">EGYM00163_LOCUS49417</name>
</gene>
<feature type="domain" description="BTB" evidence="1">
    <location>
        <begin position="24"/>
        <end position="96"/>
    </location>
</feature>
<reference evidence="2" key="1">
    <citation type="submission" date="2021-01" db="EMBL/GenBank/DDBJ databases">
        <authorList>
            <person name="Corre E."/>
            <person name="Pelletier E."/>
            <person name="Niang G."/>
            <person name="Scheremetjew M."/>
            <person name="Finn R."/>
            <person name="Kale V."/>
            <person name="Holt S."/>
            <person name="Cochrane G."/>
            <person name="Meng A."/>
            <person name="Brown T."/>
            <person name="Cohen L."/>
        </authorList>
    </citation>
    <scope>NUCLEOTIDE SEQUENCE</scope>
    <source>
        <strain evidence="2">CCMP1594</strain>
    </source>
</reference>
<dbReference type="Gene3D" id="2.60.210.10">
    <property type="entry name" value="Apoptosis, Tumor Necrosis Factor Receptor Associated Protein 2, Chain A"/>
    <property type="match status" value="1"/>
</dbReference>
<dbReference type="PROSITE" id="PS50097">
    <property type="entry name" value="BTB"/>
    <property type="match status" value="1"/>
</dbReference>
<dbReference type="Pfam" id="PF00651">
    <property type="entry name" value="BTB"/>
    <property type="match status" value="1"/>
</dbReference>
<dbReference type="EMBL" id="HBJA01143714">
    <property type="protein sequence ID" value="CAE0838045.1"/>
    <property type="molecule type" value="Transcribed_RNA"/>
</dbReference>
<proteinExistence type="predicted"/>
<dbReference type="InterPro" id="IPR002083">
    <property type="entry name" value="MATH/TRAF_dom"/>
</dbReference>
<dbReference type="PANTHER" id="PTHR32370">
    <property type="entry name" value="OS12G0117600 PROTEIN"/>
    <property type="match status" value="1"/>
</dbReference>
<dbReference type="InterPro" id="IPR000210">
    <property type="entry name" value="BTB/POZ_dom"/>
</dbReference>
<dbReference type="InterPro" id="IPR008974">
    <property type="entry name" value="TRAF-like"/>
</dbReference>
<dbReference type="SMART" id="SM00225">
    <property type="entry name" value="BTB"/>
    <property type="match status" value="1"/>
</dbReference>
<dbReference type="SUPFAM" id="SSF54695">
    <property type="entry name" value="POZ domain"/>
    <property type="match status" value="1"/>
</dbReference>
<dbReference type="Gene3D" id="3.30.710.10">
    <property type="entry name" value="Potassium Channel Kv1.1, Chain A"/>
    <property type="match status" value="1"/>
</dbReference>
<sequence length="588" mass="65985">MPECRREQYNGHLLGKLLHNAQLADHSITIVDSTSSKTFPVVAAVLAASSQHFFDTFFGSGKHFDKSVAYDDFPGGVATFELVLDFIHGMEIIITEENAVALLAASRFLFLEELTSCCMRFLQMPFQWDDSLRILSASLQFKEEEIVTFMVHNCSREFWKKNPRNEPRFSDVIFLPTKVFVLLVEEIRSVSPEDPSYDEESYFCPTDDLFLDSLVVYYISHRLPALTTCSSQFAALVCLCKKFAAPTLTVLLDTLLECSAKVQEDQGNAELTDIAETLASHFDNAERCHMQQAAQLPRALFLPFVRRLQQVASCLDNVAACIAFHQQRVGASDDTLLDIIVWTDLSVPMMQQLKAAEYHVPATRLLEGLLAKVQSAGGTSPEKMLSPTESTVQLQPEAVFPRLQLLEETDFLTKRWLWRCPCDWMLKTSEAEEKGGPVPCESESFLCGEHWWNIMAARNEDGQLSVFLNLVSFGDLEEEGAIPASFEIALQNRTVPKCIKKFSVHKFSSTNPSRGFSNIHPVSVLLDSEAGYRHSFPGSDCDVLHIEVGIAMKESAKRALERGLDEESPSKMSLSTNGYRFLPWLSGR</sequence>
<organism evidence="2">
    <name type="scientific">Eutreptiella gymnastica</name>
    <dbReference type="NCBI Taxonomy" id="73025"/>
    <lineage>
        <taxon>Eukaryota</taxon>
        <taxon>Discoba</taxon>
        <taxon>Euglenozoa</taxon>
        <taxon>Euglenida</taxon>
        <taxon>Spirocuta</taxon>
        <taxon>Euglenophyceae</taxon>
        <taxon>Eutreptiales</taxon>
        <taxon>Eutreptiaceae</taxon>
        <taxon>Eutreptiella</taxon>
    </lineage>
</organism>
<protein>
    <recommendedName>
        <fullName evidence="1">BTB domain-containing protein</fullName>
    </recommendedName>
</protein>
<evidence type="ECO:0000259" key="1">
    <source>
        <dbReference type="PROSITE" id="PS50097"/>
    </source>
</evidence>
<name>A0A7S4GII1_9EUGL</name>
<dbReference type="AlphaFoldDB" id="A0A7S4GII1"/>
<dbReference type="CDD" id="cd00121">
    <property type="entry name" value="MATH"/>
    <property type="match status" value="1"/>
</dbReference>
<dbReference type="SUPFAM" id="SSF49599">
    <property type="entry name" value="TRAF domain-like"/>
    <property type="match status" value="1"/>
</dbReference>
<dbReference type="InterPro" id="IPR011333">
    <property type="entry name" value="SKP1/BTB/POZ_sf"/>
</dbReference>
<accession>A0A7S4GII1</accession>
<evidence type="ECO:0000313" key="2">
    <source>
        <dbReference type="EMBL" id="CAE0838045.1"/>
    </source>
</evidence>